<dbReference type="OrthoDB" id="2146047at2759"/>
<gene>
    <name evidence="1" type="ORF">M427DRAFT_133604</name>
</gene>
<protein>
    <recommendedName>
        <fullName evidence="3">TLC domain-containing protein</fullName>
    </recommendedName>
</protein>
<name>A0A139AK55_GONPJ</name>
<sequence length="101" mass="11167">MVQAILGYQMYDLVTMWLSGSHWTLWIHHGVVATHALLYLSSHRALSFLGLVWSPCELTAIAHNSVWYYQTVLKYAYTGSGSGAGTMGLPSSTSPKDFTQV</sequence>
<dbReference type="Proteomes" id="UP000070544">
    <property type="component" value="Unassembled WGS sequence"/>
</dbReference>
<organism evidence="1 2">
    <name type="scientific">Gonapodya prolifera (strain JEL478)</name>
    <name type="common">Monoblepharis prolifera</name>
    <dbReference type="NCBI Taxonomy" id="1344416"/>
    <lineage>
        <taxon>Eukaryota</taxon>
        <taxon>Fungi</taxon>
        <taxon>Fungi incertae sedis</taxon>
        <taxon>Chytridiomycota</taxon>
        <taxon>Chytridiomycota incertae sedis</taxon>
        <taxon>Monoblepharidomycetes</taxon>
        <taxon>Monoblepharidales</taxon>
        <taxon>Gonapodyaceae</taxon>
        <taxon>Gonapodya</taxon>
    </lineage>
</organism>
<keyword evidence="2" id="KW-1185">Reference proteome</keyword>
<dbReference type="EMBL" id="KQ965748">
    <property type="protein sequence ID" value="KXS17146.1"/>
    <property type="molecule type" value="Genomic_DNA"/>
</dbReference>
<dbReference type="AlphaFoldDB" id="A0A139AK55"/>
<evidence type="ECO:0008006" key="3">
    <source>
        <dbReference type="Google" id="ProtNLM"/>
    </source>
</evidence>
<accession>A0A139AK55</accession>
<evidence type="ECO:0000313" key="2">
    <source>
        <dbReference type="Proteomes" id="UP000070544"/>
    </source>
</evidence>
<reference evidence="1 2" key="1">
    <citation type="journal article" date="2015" name="Genome Biol. Evol.">
        <title>Phylogenomic analyses indicate that early fungi evolved digesting cell walls of algal ancestors of land plants.</title>
        <authorList>
            <person name="Chang Y."/>
            <person name="Wang S."/>
            <person name="Sekimoto S."/>
            <person name="Aerts A.L."/>
            <person name="Choi C."/>
            <person name="Clum A."/>
            <person name="LaButti K.M."/>
            <person name="Lindquist E.A."/>
            <person name="Yee Ngan C."/>
            <person name="Ohm R.A."/>
            <person name="Salamov A.A."/>
            <person name="Grigoriev I.V."/>
            <person name="Spatafora J.W."/>
            <person name="Berbee M.L."/>
        </authorList>
    </citation>
    <scope>NUCLEOTIDE SEQUENCE [LARGE SCALE GENOMIC DNA]</scope>
    <source>
        <strain evidence="1 2">JEL478</strain>
    </source>
</reference>
<proteinExistence type="predicted"/>
<evidence type="ECO:0000313" key="1">
    <source>
        <dbReference type="EMBL" id="KXS17146.1"/>
    </source>
</evidence>